<accession>A0A285NHK4</accession>
<dbReference type="Proteomes" id="UP000219439">
    <property type="component" value="Unassembled WGS sequence"/>
</dbReference>
<keyword evidence="1" id="KW-0732">Signal</keyword>
<reference evidence="5 6" key="1">
    <citation type="submission" date="2017-09" db="EMBL/GenBank/DDBJ databases">
        <authorList>
            <person name="Ehlers B."/>
            <person name="Leendertz F.H."/>
        </authorList>
    </citation>
    <scope>NUCLEOTIDE SEQUENCE [LARGE SCALE GENOMIC DNA]</scope>
    <source>
        <strain evidence="5 6">DSM 18289</strain>
    </source>
</reference>
<evidence type="ECO:0000256" key="3">
    <source>
        <dbReference type="ARBA" id="ARBA00023237"/>
    </source>
</evidence>
<dbReference type="Pfam" id="PF04355">
    <property type="entry name" value="BamE"/>
    <property type="match status" value="1"/>
</dbReference>
<evidence type="ECO:0000256" key="2">
    <source>
        <dbReference type="ARBA" id="ARBA00023136"/>
    </source>
</evidence>
<dbReference type="AlphaFoldDB" id="A0A285NHK4"/>
<dbReference type="GO" id="GO:1990063">
    <property type="term" value="C:Bam protein complex"/>
    <property type="evidence" value="ECO:0007669"/>
    <property type="project" value="TreeGrafter"/>
</dbReference>
<evidence type="ECO:0000259" key="4">
    <source>
        <dbReference type="Pfam" id="PF04355"/>
    </source>
</evidence>
<evidence type="ECO:0000256" key="1">
    <source>
        <dbReference type="ARBA" id="ARBA00022729"/>
    </source>
</evidence>
<sequence>MTAKSELPSRRMFKPFRVASIVLALSSVALTGCLTSETTIHGFVPTDYTLDEIVPGSSQEQVLLSLGTPSTTANFGNDVYYYISQTRKKSVAFLNSSPVAQTVVAVYFDDDGRVARTAKYGLKDGRLYDFTNEVTPTAGKEASFLGRMLQGVGPSSSLFSGG</sequence>
<dbReference type="InterPro" id="IPR007450">
    <property type="entry name" value="BamE_dom"/>
</dbReference>
<dbReference type="GO" id="GO:0043165">
    <property type="term" value="P:Gram-negative-bacterium-type cell outer membrane assembly"/>
    <property type="evidence" value="ECO:0007669"/>
    <property type="project" value="TreeGrafter"/>
</dbReference>
<dbReference type="PROSITE" id="PS51257">
    <property type="entry name" value="PROKAR_LIPOPROTEIN"/>
    <property type="match status" value="1"/>
</dbReference>
<dbReference type="Gene3D" id="3.30.1450.10">
    <property type="match status" value="1"/>
</dbReference>
<dbReference type="EMBL" id="OBEL01000001">
    <property type="protein sequence ID" value="SNZ07356.1"/>
    <property type="molecule type" value="Genomic_DNA"/>
</dbReference>
<keyword evidence="6" id="KW-1185">Reference proteome</keyword>
<keyword evidence="3" id="KW-0998">Cell outer membrane</keyword>
<dbReference type="GO" id="GO:0051205">
    <property type="term" value="P:protein insertion into membrane"/>
    <property type="evidence" value="ECO:0007669"/>
    <property type="project" value="TreeGrafter"/>
</dbReference>
<feature type="domain" description="Outer membrane protein assembly factor BamE" evidence="4">
    <location>
        <begin position="42"/>
        <end position="116"/>
    </location>
</feature>
<dbReference type="PANTHER" id="PTHR37482:SF1">
    <property type="entry name" value="OUTER MEMBRANE PROTEIN ASSEMBLY FACTOR BAME"/>
    <property type="match status" value="1"/>
</dbReference>
<dbReference type="GO" id="GO:0030674">
    <property type="term" value="F:protein-macromolecule adaptor activity"/>
    <property type="evidence" value="ECO:0007669"/>
    <property type="project" value="TreeGrafter"/>
</dbReference>
<dbReference type="RefSeq" id="WP_244580009.1">
    <property type="nucleotide sequence ID" value="NZ_OBEL01000001.1"/>
</dbReference>
<proteinExistence type="predicted"/>
<organism evidence="5 6">
    <name type="scientific">Cohaesibacter gelatinilyticus</name>
    <dbReference type="NCBI Taxonomy" id="372072"/>
    <lineage>
        <taxon>Bacteria</taxon>
        <taxon>Pseudomonadati</taxon>
        <taxon>Pseudomonadota</taxon>
        <taxon>Alphaproteobacteria</taxon>
        <taxon>Hyphomicrobiales</taxon>
        <taxon>Cohaesibacteraceae</taxon>
    </lineage>
</organism>
<protein>
    <submittedName>
        <fullName evidence="5">Beta-barrel assembly machine subunit BamE</fullName>
    </submittedName>
</protein>
<dbReference type="InterPro" id="IPR026592">
    <property type="entry name" value="BamE"/>
</dbReference>
<name>A0A285NHK4_9HYPH</name>
<dbReference type="PANTHER" id="PTHR37482">
    <property type="entry name" value="OUTER MEMBRANE PROTEIN ASSEMBLY FACTOR BAME"/>
    <property type="match status" value="1"/>
</dbReference>
<keyword evidence="2" id="KW-0472">Membrane</keyword>
<evidence type="ECO:0000313" key="5">
    <source>
        <dbReference type="EMBL" id="SNZ07356.1"/>
    </source>
</evidence>
<gene>
    <name evidence="5" type="ORF">SAMN06265368_0874</name>
</gene>
<dbReference type="InterPro" id="IPR037873">
    <property type="entry name" value="BamE-like"/>
</dbReference>
<evidence type="ECO:0000313" key="6">
    <source>
        <dbReference type="Proteomes" id="UP000219439"/>
    </source>
</evidence>